<dbReference type="PANTHER" id="PTHR34227:SF1">
    <property type="entry name" value="DIMETHYL SULFOXIDE REDUCTASE CHAPERONE-RELATED"/>
    <property type="match status" value="1"/>
</dbReference>
<dbReference type="InterPro" id="IPR036411">
    <property type="entry name" value="TorD-like_sf"/>
</dbReference>
<evidence type="ECO:0000313" key="2">
    <source>
        <dbReference type="EMBL" id="VAW64819.1"/>
    </source>
</evidence>
<dbReference type="SUPFAM" id="SSF89155">
    <property type="entry name" value="TorD-like"/>
    <property type="match status" value="1"/>
</dbReference>
<dbReference type="AlphaFoldDB" id="A0A3B0XSI2"/>
<evidence type="ECO:0000256" key="1">
    <source>
        <dbReference type="ARBA" id="ARBA00023186"/>
    </source>
</evidence>
<gene>
    <name evidence="2" type="ORF">MNBD_GAMMA09-9</name>
</gene>
<dbReference type="Pfam" id="PF02613">
    <property type="entry name" value="Nitrate_red_del"/>
    <property type="match status" value="1"/>
</dbReference>
<organism evidence="2">
    <name type="scientific">hydrothermal vent metagenome</name>
    <dbReference type="NCBI Taxonomy" id="652676"/>
    <lineage>
        <taxon>unclassified sequences</taxon>
        <taxon>metagenomes</taxon>
        <taxon>ecological metagenomes</taxon>
    </lineage>
</organism>
<reference evidence="2" key="1">
    <citation type="submission" date="2018-06" db="EMBL/GenBank/DDBJ databases">
        <authorList>
            <person name="Zhirakovskaya E."/>
        </authorList>
    </citation>
    <scope>NUCLEOTIDE SEQUENCE</scope>
</reference>
<dbReference type="InterPro" id="IPR020945">
    <property type="entry name" value="DMSO/NO3_reduct_chaperone"/>
</dbReference>
<dbReference type="InterPro" id="IPR050289">
    <property type="entry name" value="TorD/DmsD_chaperones"/>
</dbReference>
<keyword evidence="1" id="KW-0143">Chaperone</keyword>
<protein>
    <recommendedName>
        <fullName evidence="3">Oxidoreductase component of anaerobic dehydrogenases Chaperone protein TorD</fullName>
    </recommendedName>
</protein>
<dbReference type="Gene3D" id="1.10.3480.10">
    <property type="entry name" value="TorD-like"/>
    <property type="match status" value="1"/>
</dbReference>
<proteinExistence type="predicted"/>
<name>A0A3B0XSI2_9ZZZZ</name>
<accession>A0A3B0XSI2</accession>
<dbReference type="PANTHER" id="PTHR34227">
    <property type="entry name" value="CHAPERONE PROTEIN YCDY"/>
    <property type="match status" value="1"/>
</dbReference>
<evidence type="ECO:0008006" key="3">
    <source>
        <dbReference type="Google" id="ProtNLM"/>
    </source>
</evidence>
<sequence>MQTESSLQQANAQMDNNSVNIDDVRARAALFRLAGRCLEEEMDSELLNLLRGDLREPLAEAGWVLDETFLQSSEETLLEALAEEFTGLFVAPGCVNPYASVFETGCMFREPTDRINDAYREAGWDYQRRMSGEFPDHVGTMLGFIGELAAAEVDARENNDQQAADLCAERGKTFLLEQIGPWIPGWCRRATDSALLPFYRQLLMFSEQLLWQELTAMADRKLLKELVALNQREPKKLDYDADFRKASGL</sequence>
<dbReference type="EMBL" id="UOFI01000057">
    <property type="protein sequence ID" value="VAW64819.1"/>
    <property type="molecule type" value="Genomic_DNA"/>
</dbReference>